<dbReference type="EMBL" id="AGBW02009662">
    <property type="protein sequence ID" value="OWR50176.1"/>
    <property type="molecule type" value="Genomic_DNA"/>
</dbReference>
<dbReference type="InParanoid" id="A0A212F8U8"/>
<protein>
    <submittedName>
        <fullName evidence="1">Single minded</fullName>
    </submittedName>
</protein>
<gene>
    <name evidence="1" type="ORF">KGM_203878A</name>
</gene>
<evidence type="ECO:0000313" key="1">
    <source>
        <dbReference type="EMBL" id="OWR50176.1"/>
    </source>
</evidence>
<accession>A0A212F8U8</accession>
<dbReference type="Proteomes" id="UP000007151">
    <property type="component" value="Unassembled WGS sequence"/>
</dbReference>
<dbReference type="AlphaFoldDB" id="A0A212F8U8"/>
<name>A0A212F8U8_DANPL</name>
<evidence type="ECO:0000313" key="2">
    <source>
        <dbReference type="Proteomes" id="UP000007151"/>
    </source>
</evidence>
<dbReference type="KEGG" id="dpl:KGM_203878A"/>
<comment type="caution">
    <text evidence="1">The sequence shown here is derived from an EMBL/GenBank/DDBJ whole genome shotgun (WGS) entry which is preliminary data.</text>
</comment>
<feature type="non-terminal residue" evidence="1">
    <location>
        <position position="36"/>
    </location>
</feature>
<keyword evidence="2" id="KW-1185">Reference proteome</keyword>
<reference evidence="1 2" key="1">
    <citation type="journal article" date="2011" name="Cell">
        <title>The monarch butterfly genome yields insights into long-distance migration.</title>
        <authorList>
            <person name="Zhan S."/>
            <person name="Merlin C."/>
            <person name="Boore J.L."/>
            <person name="Reppert S.M."/>
        </authorList>
    </citation>
    <scope>NUCLEOTIDE SEQUENCE [LARGE SCALE GENOMIC DNA]</scope>
    <source>
        <strain evidence="1">F-2</strain>
    </source>
</reference>
<sequence>MECLRAKVATDSHAQGQVGGKWTDSGRALTRLTRGF</sequence>
<proteinExistence type="predicted"/>
<organism evidence="1 2">
    <name type="scientific">Danaus plexippus plexippus</name>
    <dbReference type="NCBI Taxonomy" id="278856"/>
    <lineage>
        <taxon>Eukaryota</taxon>
        <taxon>Metazoa</taxon>
        <taxon>Ecdysozoa</taxon>
        <taxon>Arthropoda</taxon>
        <taxon>Hexapoda</taxon>
        <taxon>Insecta</taxon>
        <taxon>Pterygota</taxon>
        <taxon>Neoptera</taxon>
        <taxon>Endopterygota</taxon>
        <taxon>Lepidoptera</taxon>
        <taxon>Glossata</taxon>
        <taxon>Ditrysia</taxon>
        <taxon>Papilionoidea</taxon>
        <taxon>Nymphalidae</taxon>
        <taxon>Danainae</taxon>
        <taxon>Danaini</taxon>
        <taxon>Danaina</taxon>
        <taxon>Danaus</taxon>
        <taxon>Danaus</taxon>
    </lineage>
</organism>